<sequence>MLSGANWRVVWYEAIDAANVKIEEANRGLPKERRGDPVPRYDPHDCRHTAASWLVQ</sequence>
<proteinExistence type="predicted"/>
<gene>
    <name evidence="1" type="ORF">GCM10012289_35120</name>
</gene>
<reference evidence="1" key="2">
    <citation type="submission" date="2020-09" db="EMBL/GenBank/DDBJ databases">
        <authorList>
            <person name="Sun Q."/>
            <person name="Zhou Y."/>
        </authorList>
    </citation>
    <scope>NUCLEOTIDE SEQUENCE</scope>
    <source>
        <strain evidence="1">CGMCC 4.7368</strain>
    </source>
</reference>
<reference evidence="1" key="1">
    <citation type="journal article" date="2014" name="Int. J. Syst. Evol. Microbiol.">
        <title>Complete genome sequence of Corynebacterium casei LMG S-19264T (=DSM 44701T), isolated from a smear-ripened cheese.</title>
        <authorList>
            <consortium name="US DOE Joint Genome Institute (JGI-PGF)"/>
            <person name="Walter F."/>
            <person name="Albersmeier A."/>
            <person name="Kalinowski J."/>
            <person name="Ruckert C."/>
        </authorList>
    </citation>
    <scope>NUCLEOTIDE SEQUENCE</scope>
    <source>
        <strain evidence="1">CGMCC 4.7368</strain>
    </source>
</reference>
<dbReference type="AlphaFoldDB" id="A0A917YYY4"/>
<name>A0A917YYY4_9ACTN</name>
<keyword evidence="2" id="KW-1185">Reference proteome</keyword>
<dbReference type="RefSeq" id="WP_189125176.1">
    <property type="nucleotide sequence ID" value="NZ_BMNH01000009.1"/>
</dbReference>
<dbReference type="Proteomes" id="UP000646523">
    <property type="component" value="Unassembled WGS sequence"/>
</dbReference>
<protein>
    <submittedName>
        <fullName evidence="1">Uncharacterized protein</fullName>
    </submittedName>
</protein>
<accession>A0A917YYY4</accession>
<evidence type="ECO:0000313" key="2">
    <source>
        <dbReference type="Proteomes" id="UP000646523"/>
    </source>
</evidence>
<organism evidence="1 2">
    <name type="scientific">Nonomuraea cavernae</name>
    <dbReference type="NCBI Taxonomy" id="2045107"/>
    <lineage>
        <taxon>Bacteria</taxon>
        <taxon>Bacillati</taxon>
        <taxon>Actinomycetota</taxon>
        <taxon>Actinomycetes</taxon>
        <taxon>Streptosporangiales</taxon>
        <taxon>Streptosporangiaceae</taxon>
        <taxon>Nonomuraea</taxon>
    </lineage>
</organism>
<comment type="caution">
    <text evidence="1">The sequence shown here is derived from an EMBL/GenBank/DDBJ whole genome shotgun (WGS) entry which is preliminary data.</text>
</comment>
<dbReference type="EMBL" id="BMNH01000009">
    <property type="protein sequence ID" value="GGO70824.1"/>
    <property type="molecule type" value="Genomic_DNA"/>
</dbReference>
<evidence type="ECO:0000313" key="1">
    <source>
        <dbReference type="EMBL" id="GGO70824.1"/>
    </source>
</evidence>